<dbReference type="Pfam" id="PF24024">
    <property type="entry name" value="DUF7336"/>
    <property type="match status" value="1"/>
</dbReference>
<protein>
    <recommendedName>
        <fullName evidence="1">DUF7336 domain-containing protein</fullName>
    </recommendedName>
</protein>
<gene>
    <name evidence="2" type="ORF">FHR38_002954</name>
</gene>
<proteinExistence type="predicted"/>
<sequence>MDVFVLWHIRHARNLDGIPNLHRENGELIWDEEDGDDLKLLGVYSSEQLADDRIQEARLLPGFRDEPDCFMIAGYELDKDQWTAGFVSIPCSEEQRPSR</sequence>
<evidence type="ECO:0000313" key="2">
    <source>
        <dbReference type="EMBL" id="MBB4959221.1"/>
    </source>
</evidence>
<comment type="caution">
    <text evidence="2">The sequence shown here is derived from an EMBL/GenBank/DDBJ whole genome shotgun (WGS) entry which is preliminary data.</text>
</comment>
<dbReference type="RefSeq" id="WP_184535186.1">
    <property type="nucleotide sequence ID" value="NZ_JACHJW010000001.1"/>
</dbReference>
<name>A0A7W7WPG8_9ACTN</name>
<accession>A0A7W7WPG8</accession>
<dbReference type="AlphaFoldDB" id="A0A7W7WPG8"/>
<reference evidence="2 3" key="1">
    <citation type="submission" date="2020-08" db="EMBL/GenBank/DDBJ databases">
        <title>Sequencing the genomes of 1000 actinobacteria strains.</title>
        <authorList>
            <person name="Klenk H.-P."/>
        </authorList>
    </citation>
    <scope>NUCLEOTIDE SEQUENCE [LARGE SCALE GENOMIC DNA]</scope>
    <source>
        <strain evidence="2 3">DSM 45886</strain>
    </source>
</reference>
<keyword evidence="3" id="KW-1185">Reference proteome</keyword>
<dbReference type="InterPro" id="IPR055760">
    <property type="entry name" value="DUF7336"/>
</dbReference>
<dbReference type="EMBL" id="JACHJW010000001">
    <property type="protein sequence ID" value="MBB4959221.1"/>
    <property type="molecule type" value="Genomic_DNA"/>
</dbReference>
<organism evidence="2 3">
    <name type="scientific">Micromonospora polyrhachis</name>
    <dbReference type="NCBI Taxonomy" id="1282883"/>
    <lineage>
        <taxon>Bacteria</taxon>
        <taxon>Bacillati</taxon>
        <taxon>Actinomycetota</taxon>
        <taxon>Actinomycetes</taxon>
        <taxon>Micromonosporales</taxon>
        <taxon>Micromonosporaceae</taxon>
        <taxon>Micromonospora</taxon>
    </lineage>
</organism>
<dbReference type="Proteomes" id="UP000578819">
    <property type="component" value="Unassembled WGS sequence"/>
</dbReference>
<feature type="domain" description="DUF7336" evidence="1">
    <location>
        <begin position="35"/>
        <end position="85"/>
    </location>
</feature>
<evidence type="ECO:0000313" key="3">
    <source>
        <dbReference type="Proteomes" id="UP000578819"/>
    </source>
</evidence>
<evidence type="ECO:0000259" key="1">
    <source>
        <dbReference type="Pfam" id="PF24024"/>
    </source>
</evidence>